<sequence length="54" mass="5857">MPARPREPSSTGMRTMRNGPLRQSRWSQPRTAQSTAAVWPSRGIGAPAAPAGRR</sequence>
<feature type="compositionally biased region" description="Polar residues" evidence="1">
    <location>
        <begin position="24"/>
        <end position="36"/>
    </location>
</feature>
<evidence type="ECO:0000313" key="2">
    <source>
        <dbReference type="EMBL" id="JAD48948.1"/>
    </source>
</evidence>
<dbReference type="AlphaFoldDB" id="A0A0A9AGE2"/>
<organism evidence="2">
    <name type="scientific">Arundo donax</name>
    <name type="common">Giant reed</name>
    <name type="synonym">Donax arundinaceus</name>
    <dbReference type="NCBI Taxonomy" id="35708"/>
    <lineage>
        <taxon>Eukaryota</taxon>
        <taxon>Viridiplantae</taxon>
        <taxon>Streptophyta</taxon>
        <taxon>Embryophyta</taxon>
        <taxon>Tracheophyta</taxon>
        <taxon>Spermatophyta</taxon>
        <taxon>Magnoliopsida</taxon>
        <taxon>Liliopsida</taxon>
        <taxon>Poales</taxon>
        <taxon>Poaceae</taxon>
        <taxon>PACMAD clade</taxon>
        <taxon>Arundinoideae</taxon>
        <taxon>Arundineae</taxon>
        <taxon>Arundo</taxon>
    </lineage>
</organism>
<name>A0A0A9AGE2_ARUDO</name>
<dbReference type="EMBL" id="GBRH01248947">
    <property type="protein sequence ID" value="JAD48948.1"/>
    <property type="molecule type" value="Transcribed_RNA"/>
</dbReference>
<evidence type="ECO:0000256" key="1">
    <source>
        <dbReference type="SAM" id="MobiDB-lite"/>
    </source>
</evidence>
<proteinExistence type="predicted"/>
<feature type="compositionally biased region" description="Low complexity" evidence="1">
    <location>
        <begin position="40"/>
        <end position="54"/>
    </location>
</feature>
<reference evidence="2" key="2">
    <citation type="journal article" date="2015" name="Data Brief">
        <title>Shoot transcriptome of the giant reed, Arundo donax.</title>
        <authorList>
            <person name="Barrero R.A."/>
            <person name="Guerrero F.D."/>
            <person name="Moolhuijzen P."/>
            <person name="Goolsby J.A."/>
            <person name="Tidwell J."/>
            <person name="Bellgard S.E."/>
            <person name="Bellgard M.I."/>
        </authorList>
    </citation>
    <scope>NUCLEOTIDE SEQUENCE</scope>
    <source>
        <tissue evidence="2">Shoot tissue taken approximately 20 cm above the soil surface</tissue>
    </source>
</reference>
<reference evidence="2" key="1">
    <citation type="submission" date="2014-09" db="EMBL/GenBank/DDBJ databases">
        <authorList>
            <person name="Magalhaes I.L.F."/>
            <person name="Oliveira U."/>
            <person name="Santos F.R."/>
            <person name="Vidigal T.H.D.A."/>
            <person name="Brescovit A.D."/>
            <person name="Santos A.J."/>
        </authorList>
    </citation>
    <scope>NUCLEOTIDE SEQUENCE</scope>
    <source>
        <tissue evidence="2">Shoot tissue taken approximately 20 cm above the soil surface</tissue>
    </source>
</reference>
<accession>A0A0A9AGE2</accession>
<protein>
    <submittedName>
        <fullName evidence="2">Uncharacterized protein</fullName>
    </submittedName>
</protein>
<feature type="region of interest" description="Disordered" evidence="1">
    <location>
        <begin position="1"/>
        <end position="54"/>
    </location>
</feature>